<name>A0A0E9WRB1_ANGAN</name>
<evidence type="ECO:0000313" key="1">
    <source>
        <dbReference type="EMBL" id="JAH92110.1"/>
    </source>
</evidence>
<organism evidence="1">
    <name type="scientific">Anguilla anguilla</name>
    <name type="common">European freshwater eel</name>
    <name type="synonym">Muraena anguilla</name>
    <dbReference type="NCBI Taxonomy" id="7936"/>
    <lineage>
        <taxon>Eukaryota</taxon>
        <taxon>Metazoa</taxon>
        <taxon>Chordata</taxon>
        <taxon>Craniata</taxon>
        <taxon>Vertebrata</taxon>
        <taxon>Euteleostomi</taxon>
        <taxon>Actinopterygii</taxon>
        <taxon>Neopterygii</taxon>
        <taxon>Teleostei</taxon>
        <taxon>Anguilliformes</taxon>
        <taxon>Anguillidae</taxon>
        <taxon>Anguilla</taxon>
    </lineage>
</organism>
<dbReference type="EMBL" id="GBXM01016467">
    <property type="protein sequence ID" value="JAH92110.1"/>
    <property type="molecule type" value="Transcribed_RNA"/>
</dbReference>
<reference evidence="1" key="2">
    <citation type="journal article" date="2015" name="Fish Shellfish Immunol.">
        <title>Early steps in the European eel (Anguilla anguilla)-Vibrio vulnificus interaction in the gills: Role of the RtxA13 toxin.</title>
        <authorList>
            <person name="Callol A."/>
            <person name="Pajuelo D."/>
            <person name="Ebbesson L."/>
            <person name="Teles M."/>
            <person name="MacKenzie S."/>
            <person name="Amaro C."/>
        </authorList>
    </citation>
    <scope>NUCLEOTIDE SEQUENCE</scope>
</reference>
<sequence length="24" mass="2692">MSFCSCLFTSHVNTCLVVGVHDEY</sequence>
<reference evidence="1" key="1">
    <citation type="submission" date="2014-11" db="EMBL/GenBank/DDBJ databases">
        <authorList>
            <person name="Amaro Gonzalez C."/>
        </authorList>
    </citation>
    <scope>NUCLEOTIDE SEQUENCE</scope>
</reference>
<dbReference type="AlphaFoldDB" id="A0A0E9WRB1"/>
<accession>A0A0E9WRB1</accession>
<proteinExistence type="predicted"/>
<protein>
    <submittedName>
        <fullName evidence="1">Uncharacterized protein</fullName>
    </submittedName>
</protein>